<feature type="domain" description="Methyl-accepting transducer" evidence="4">
    <location>
        <begin position="437"/>
        <end position="698"/>
    </location>
</feature>
<dbReference type="PRINTS" id="PR00260">
    <property type="entry name" value="CHEMTRNSDUCR"/>
</dbReference>
<dbReference type="CDD" id="cd06225">
    <property type="entry name" value="HAMP"/>
    <property type="match status" value="1"/>
</dbReference>
<proteinExistence type="inferred from homology"/>
<comment type="caution">
    <text evidence="6">The sequence shown here is derived from an EMBL/GenBank/DDBJ whole genome shotgun (WGS) entry which is preliminary data.</text>
</comment>
<dbReference type="PANTHER" id="PTHR32089:SF112">
    <property type="entry name" value="LYSOZYME-LIKE PROTEIN-RELATED"/>
    <property type="match status" value="1"/>
</dbReference>
<dbReference type="GO" id="GO:0006935">
    <property type="term" value="P:chemotaxis"/>
    <property type="evidence" value="ECO:0007669"/>
    <property type="project" value="InterPro"/>
</dbReference>
<dbReference type="PANTHER" id="PTHR32089">
    <property type="entry name" value="METHYL-ACCEPTING CHEMOTAXIS PROTEIN MCPB"/>
    <property type="match status" value="1"/>
</dbReference>
<dbReference type="CDD" id="cd11386">
    <property type="entry name" value="MCP_signal"/>
    <property type="match status" value="1"/>
</dbReference>
<evidence type="ECO:0000256" key="3">
    <source>
        <dbReference type="PROSITE-ProRule" id="PRU00284"/>
    </source>
</evidence>
<dbReference type="Proteomes" id="UP000279384">
    <property type="component" value="Unassembled WGS sequence"/>
</dbReference>
<evidence type="ECO:0000313" key="7">
    <source>
        <dbReference type="Proteomes" id="UP000279384"/>
    </source>
</evidence>
<dbReference type="SMART" id="SM00304">
    <property type="entry name" value="HAMP"/>
    <property type="match status" value="1"/>
</dbReference>
<protein>
    <submittedName>
        <fullName evidence="6">Methyl-accepting chemotaxis protein</fullName>
    </submittedName>
</protein>
<dbReference type="Pfam" id="PF00672">
    <property type="entry name" value="HAMP"/>
    <property type="match status" value="1"/>
</dbReference>
<evidence type="ECO:0000313" key="6">
    <source>
        <dbReference type="EMBL" id="RKQ61119.1"/>
    </source>
</evidence>
<dbReference type="PROSITE" id="PS50111">
    <property type="entry name" value="CHEMOTAXIS_TRANSDUC_2"/>
    <property type="match status" value="1"/>
</dbReference>
<dbReference type="Gene3D" id="1.10.287.950">
    <property type="entry name" value="Methyl-accepting chemotaxis protein"/>
    <property type="match status" value="1"/>
</dbReference>
<dbReference type="InterPro" id="IPR003660">
    <property type="entry name" value="HAMP_dom"/>
</dbReference>
<dbReference type="InterPro" id="IPR004090">
    <property type="entry name" value="Chemotax_Me-accpt_rcpt"/>
</dbReference>
<evidence type="ECO:0000256" key="1">
    <source>
        <dbReference type="ARBA" id="ARBA00023224"/>
    </source>
</evidence>
<organism evidence="6 7">
    <name type="scientific">Vogesella indigofera</name>
    <name type="common">Pseudomonas indigofera</name>
    <dbReference type="NCBI Taxonomy" id="45465"/>
    <lineage>
        <taxon>Bacteria</taxon>
        <taxon>Pseudomonadati</taxon>
        <taxon>Pseudomonadota</taxon>
        <taxon>Betaproteobacteria</taxon>
        <taxon>Neisseriales</taxon>
        <taxon>Chromobacteriaceae</taxon>
        <taxon>Vogesella</taxon>
    </lineage>
</organism>
<gene>
    <name evidence="6" type="ORF">C8E02_0886</name>
</gene>
<name>A0A495BID5_VOGIN</name>
<feature type="domain" description="HAMP" evidence="5">
    <location>
        <begin position="383"/>
        <end position="439"/>
    </location>
</feature>
<dbReference type="SMART" id="SM00283">
    <property type="entry name" value="MA"/>
    <property type="match status" value="1"/>
</dbReference>
<dbReference type="AlphaFoldDB" id="A0A495BID5"/>
<evidence type="ECO:0000259" key="4">
    <source>
        <dbReference type="PROSITE" id="PS50111"/>
    </source>
</evidence>
<dbReference type="EMBL" id="RBID01000011">
    <property type="protein sequence ID" value="RKQ61119.1"/>
    <property type="molecule type" value="Genomic_DNA"/>
</dbReference>
<dbReference type="GO" id="GO:0016020">
    <property type="term" value="C:membrane"/>
    <property type="evidence" value="ECO:0007669"/>
    <property type="project" value="InterPro"/>
</dbReference>
<dbReference type="InterPro" id="IPR004089">
    <property type="entry name" value="MCPsignal_dom"/>
</dbReference>
<evidence type="ECO:0000256" key="2">
    <source>
        <dbReference type="ARBA" id="ARBA00029447"/>
    </source>
</evidence>
<sequence length="707" mass="76864">MTAPSPTMSLSRKEQHWLPWFGGTGKLAMRWSCLLNRHRHDAMAQIFGSLAANRVDILQRWASGQWVQLETLAQQCRSSAQPQALLARRKQLAPDFSELFIVDATGVVLASTATQRCGQRLTQPAALQRGLRQRFLHGPYNDPVTEQLGPSTSRFHDEVTLMFYLPLDNGSRCLCGRVPNDVLGDLIQREAGHIFRDSGDNYLFMAKPVFDPGVVPGTALSRSRFEDKTFSLGDNLKDGVATPFGSVRVQRHTELELRFNDPSSGQLHPGVRETIRCGENTFVSYPGYADYRYIPVVGRGVTFQLPGSDDTWGMMCEADLEEVYRSRPLGYRLTRLYLLTAIPAGLAGWAIDHFAGLPAALSLPVFWVAQALGVLAFYHLGAKQLTGRVTSLIRAIRSIAEGGGDLRQRLALDSRKPDELSTLASWFNSFIDKLEGTIRQVVHASHEIGIANQQLQGSRHDTRDSVMGVVERMAEMRPLLGQQQQQIDHASDSAASILQRMEALAQGSTQQVALIRERSQGIRESVLGSSLTLQQLQASASEIGEIVAVIRDIADQTNLLALNAAIEAARAGESGRGFAVVADEVRKLADRTASATLQIGGMISGIQQQAAGAVSSMGSGMSKMEDGLKLAEDAAHDNGDAQQLIATLISAIDGIASASRGYGDKVQHVDSATQNISSVLLQSEHSAEQTAAASQRLAALMQQFKVA</sequence>
<dbReference type="SUPFAM" id="SSF58104">
    <property type="entry name" value="Methyl-accepting chemotaxis protein (MCP) signaling domain"/>
    <property type="match status" value="1"/>
</dbReference>
<keyword evidence="1 3" id="KW-0807">Transducer</keyword>
<dbReference type="GO" id="GO:0004888">
    <property type="term" value="F:transmembrane signaling receptor activity"/>
    <property type="evidence" value="ECO:0007669"/>
    <property type="project" value="InterPro"/>
</dbReference>
<evidence type="ECO:0000259" key="5">
    <source>
        <dbReference type="PROSITE" id="PS50885"/>
    </source>
</evidence>
<dbReference type="Pfam" id="PF00015">
    <property type="entry name" value="MCPsignal"/>
    <property type="match status" value="1"/>
</dbReference>
<accession>A0A495BID5</accession>
<dbReference type="PROSITE" id="PS50885">
    <property type="entry name" value="HAMP"/>
    <property type="match status" value="1"/>
</dbReference>
<reference evidence="6 7" key="1">
    <citation type="submission" date="2018-10" db="EMBL/GenBank/DDBJ databases">
        <title>Genomic Encyclopedia of Type Strains, Phase IV (KMG-IV): sequencing the most valuable type-strain genomes for metagenomic binning, comparative biology and taxonomic classification.</title>
        <authorList>
            <person name="Goeker M."/>
        </authorList>
    </citation>
    <scope>NUCLEOTIDE SEQUENCE [LARGE SCALE GENOMIC DNA]</scope>
    <source>
        <strain evidence="6 7">DSM 3303</strain>
    </source>
</reference>
<dbReference type="GO" id="GO:0007165">
    <property type="term" value="P:signal transduction"/>
    <property type="evidence" value="ECO:0007669"/>
    <property type="project" value="UniProtKB-KW"/>
</dbReference>
<comment type="similarity">
    <text evidence="2">Belongs to the methyl-accepting chemotaxis (MCP) protein family.</text>
</comment>